<sequence length="176" mass="20058">MIPDCLIGYMVSPSMELSEVKIKRFLERTGYVFEVCEKIEEWLSIRDQTAFALLNDVDLDINVVLGSNFGGDGGDSTWLIHDSWASEMSTAAMYESIPKEVAAFLCEGFSRFQLSEPEVDHWVMSWTRSLRSVLDAYRASVTADDAMGRVLAMDLLLQKMLCFITILRFNTLIERY</sequence>
<proteinExistence type="predicted"/>
<gene>
    <name evidence="1" type="ORF">B7R77_13820</name>
</gene>
<evidence type="ECO:0000313" key="1">
    <source>
        <dbReference type="EMBL" id="OYQ14221.1"/>
    </source>
</evidence>
<organism evidence="1 2">
    <name type="scientific">Ralstonia solanacearum K60</name>
    <dbReference type="NCBI Taxonomy" id="1091042"/>
    <lineage>
        <taxon>Bacteria</taxon>
        <taxon>Pseudomonadati</taxon>
        <taxon>Pseudomonadota</taxon>
        <taxon>Betaproteobacteria</taxon>
        <taxon>Burkholderiales</taxon>
        <taxon>Burkholderiaceae</taxon>
        <taxon>Ralstonia</taxon>
        <taxon>Ralstonia solanacearum species complex</taxon>
    </lineage>
</organism>
<dbReference type="Proteomes" id="UP000216164">
    <property type="component" value="Unassembled WGS sequence"/>
</dbReference>
<dbReference type="AlphaFoldDB" id="A0AAP7ZPY1"/>
<reference evidence="1 2" key="1">
    <citation type="submission" date="2017-04" db="EMBL/GenBank/DDBJ databases">
        <title>Genome Announcement: Closed genomes of Ralstonia solanacearum strains K60, UW551, and UW700.</title>
        <authorList>
            <person name="Hayes M."/>
            <person name="Macintyre A.M."/>
            <person name="Allen C."/>
        </authorList>
    </citation>
    <scope>NUCLEOTIDE SEQUENCE [LARGE SCALE GENOMIC DNA]</scope>
    <source>
        <strain evidence="1 2">UW25</strain>
    </source>
</reference>
<name>A0AAP7ZPY1_RALSL</name>
<dbReference type="EMBL" id="NCTK01000001">
    <property type="protein sequence ID" value="OYQ14221.1"/>
    <property type="molecule type" value="Genomic_DNA"/>
</dbReference>
<comment type="caution">
    <text evidence="1">The sequence shown here is derived from an EMBL/GenBank/DDBJ whole genome shotgun (WGS) entry which is preliminary data.</text>
</comment>
<evidence type="ECO:0000313" key="2">
    <source>
        <dbReference type="Proteomes" id="UP000216164"/>
    </source>
</evidence>
<accession>A0AAP7ZPY1</accession>
<protein>
    <submittedName>
        <fullName evidence="1">Uncharacterized protein</fullName>
    </submittedName>
</protein>